<dbReference type="InterPro" id="IPR019775">
    <property type="entry name" value="WD40_repeat_CS"/>
</dbReference>
<dbReference type="InterPro" id="IPR015943">
    <property type="entry name" value="WD40/YVTN_repeat-like_dom_sf"/>
</dbReference>
<dbReference type="InterPro" id="IPR011047">
    <property type="entry name" value="Quinoprotein_ADH-like_sf"/>
</dbReference>
<feature type="repeat" description="WD" evidence="3">
    <location>
        <begin position="66"/>
        <end position="107"/>
    </location>
</feature>
<evidence type="ECO:0000256" key="3">
    <source>
        <dbReference type="PROSITE-ProRule" id="PRU00221"/>
    </source>
</evidence>
<evidence type="ECO:0008006" key="6">
    <source>
        <dbReference type="Google" id="ProtNLM"/>
    </source>
</evidence>
<dbReference type="PROSITE" id="PS50082">
    <property type="entry name" value="WD_REPEATS_2"/>
    <property type="match status" value="3"/>
</dbReference>
<dbReference type="PROSITE" id="PS00678">
    <property type="entry name" value="WD_REPEATS_1"/>
    <property type="match status" value="2"/>
</dbReference>
<dbReference type="EMBL" id="AP018448">
    <property type="protein sequence ID" value="BBC29428.1"/>
    <property type="molecule type" value="Genomic_DNA"/>
</dbReference>
<dbReference type="PRINTS" id="PR00320">
    <property type="entry name" value="GPROTEINBRPT"/>
</dbReference>
<reference evidence="4 5" key="1">
    <citation type="journal article" date="2010" name="ChemBioChem">
        <title>Cloning and characterization of the biosynthetic gene cluster of 16-membered macrolide antibiotic FD-891: involvement of a dual functional cytochrome P450 monooxygenase catalyzing epoxidation and hydroxylation.</title>
        <authorList>
            <person name="Kudo F."/>
            <person name="Motegi A."/>
            <person name="Mizoue K."/>
            <person name="Eguchi T."/>
        </authorList>
    </citation>
    <scope>NUCLEOTIDE SEQUENCE [LARGE SCALE GENOMIC DNA]</scope>
    <source>
        <strain evidence="4 5">A-8890</strain>
    </source>
</reference>
<dbReference type="Gene3D" id="2.130.10.10">
    <property type="entry name" value="YVTN repeat-like/Quinoprotein amine dehydrogenase"/>
    <property type="match status" value="2"/>
</dbReference>
<dbReference type="Pfam" id="PF00400">
    <property type="entry name" value="WD40"/>
    <property type="match status" value="4"/>
</dbReference>
<dbReference type="PROSITE" id="PS50294">
    <property type="entry name" value="WD_REPEATS_REGION"/>
    <property type="match status" value="2"/>
</dbReference>
<dbReference type="Proteomes" id="UP001321542">
    <property type="component" value="Chromosome"/>
</dbReference>
<keyword evidence="1 3" id="KW-0853">WD repeat</keyword>
<evidence type="ECO:0000256" key="1">
    <source>
        <dbReference type="ARBA" id="ARBA00022574"/>
    </source>
</evidence>
<feature type="repeat" description="WD" evidence="3">
    <location>
        <begin position="24"/>
        <end position="65"/>
    </location>
</feature>
<keyword evidence="5" id="KW-1185">Reference proteome</keyword>
<organism evidence="4 5">
    <name type="scientific">Streptomyces graminofaciens</name>
    <dbReference type="NCBI Taxonomy" id="68212"/>
    <lineage>
        <taxon>Bacteria</taxon>
        <taxon>Bacillati</taxon>
        <taxon>Actinomycetota</taxon>
        <taxon>Actinomycetes</taxon>
        <taxon>Kitasatosporales</taxon>
        <taxon>Streptomycetaceae</taxon>
        <taxon>Streptomyces</taxon>
    </lineage>
</organism>
<gene>
    <name evidence="4" type="ORF">SGFS_007220</name>
</gene>
<dbReference type="RefSeq" id="WP_286247497.1">
    <property type="nucleotide sequence ID" value="NZ_AP018448.1"/>
</dbReference>
<proteinExistence type="predicted"/>
<dbReference type="SMART" id="SM00320">
    <property type="entry name" value="WD40"/>
    <property type="match status" value="5"/>
</dbReference>
<dbReference type="CDD" id="cd00200">
    <property type="entry name" value="WD40"/>
    <property type="match status" value="1"/>
</dbReference>
<dbReference type="InterPro" id="IPR020472">
    <property type="entry name" value="WD40_PAC1"/>
</dbReference>
<evidence type="ECO:0000313" key="4">
    <source>
        <dbReference type="EMBL" id="BBC29428.1"/>
    </source>
</evidence>
<protein>
    <recommendedName>
        <fullName evidence="6">WD40 repeat domain-containing protein</fullName>
    </recommendedName>
</protein>
<dbReference type="SUPFAM" id="SSF50998">
    <property type="entry name" value="Quinoprotein alcohol dehydrogenase-like"/>
    <property type="match status" value="1"/>
</dbReference>
<dbReference type="PANTHER" id="PTHR19879">
    <property type="entry name" value="TRANSCRIPTION INITIATION FACTOR TFIID"/>
    <property type="match status" value="1"/>
</dbReference>
<evidence type="ECO:0000313" key="5">
    <source>
        <dbReference type="Proteomes" id="UP001321542"/>
    </source>
</evidence>
<accession>A0ABN5V959</accession>
<keyword evidence="2" id="KW-0677">Repeat</keyword>
<dbReference type="PANTHER" id="PTHR19879:SF9">
    <property type="entry name" value="TRANSCRIPTION INITIATION FACTOR TFIID SUBUNIT 5"/>
    <property type="match status" value="1"/>
</dbReference>
<dbReference type="InterPro" id="IPR001680">
    <property type="entry name" value="WD40_rpt"/>
</dbReference>
<reference evidence="4 5" key="2">
    <citation type="journal article" date="2023" name="ChemBioChem">
        <title>Acyltransferase Domain Exchange between Two Independent Type I Polyketide Synthases in the Same Producer Strain of Macrolide Antibiotics.</title>
        <authorList>
            <person name="Kudo F."/>
            <person name="Kishikawa K."/>
            <person name="Tsuboi K."/>
            <person name="Kido T."/>
            <person name="Usui T."/>
            <person name="Hashimoto J."/>
            <person name="Shin-Ya K."/>
            <person name="Miyanaga A."/>
            <person name="Eguchi T."/>
        </authorList>
    </citation>
    <scope>NUCLEOTIDE SEQUENCE [LARGE SCALE GENOMIC DNA]</scope>
    <source>
        <strain evidence="4 5">A-8890</strain>
    </source>
</reference>
<name>A0ABN5V959_9ACTN</name>
<feature type="repeat" description="WD" evidence="3">
    <location>
        <begin position="149"/>
        <end position="179"/>
    </location>
</feature>
<evidence type="ECO:0000256" key="2">
    <source>
        <dbReference type="ARBA" id="ARBA00022737"/>
    </source>
</evidence>
<sequence>MVPGRVPTRAAWRAWRGCEVPQTPSAHVGRVTTMVVSPDGSWLATASRDGTARIWDAATGQELHILTVHTASVFAVVVSPDGSWLATASRDGTARIWDAATGQELHTLDIFAVDAMVVSPDGAWIATTSFRTDTMRIWDAITGQELRTLTRHPYGVTGTAFSPDGTLLAITSVDGTIRICSPETGLTLTMMRTDSPLLSCAWTPDGRCLLVGGLEGIFGYTFRLASNGPH</sequence>